<gene>
    <name evidence="1" type="ORF">F0L74_19985</name>
</gene>
<dbReference type="RefSeq" id="WP_149839686.1">
    <property type="nucleotide sequence ID" value="NZ_VUOC01000004.1"/>
</dbReference>
<dbReference type="AlphaFoldDB" id="A0A5B2VJ01"/>
<dbReference type="Proteomes" id="UP000324611">
    <property type="component" value="Unassembled WGS sequence"/>
</dbReference>
<proteinExistence type="predicted"/>
<keyword evidence="2" id="KW-1185">Reference proteome</keyword>
<dbReference type="EMBL" id="VUOC01000004">
    <property type="protein sequence ID" value="KAA2238506.1"/>
    <property type="molecule type" value="Genomic_DNA"/>
</dbReference>
<name>A0A5B2VJ01_9BACT</name>
<sequence>MQTNLLSEQKSLKDSANNINERIGGYLSEGLDAKAEAEKLQLGAVHARLIDIQASMDSIAKLRR</sequence>
<organism evidence="1 2">
    <name type="scientific">Chitinophaga agrisoli</name>
    <dbReference type="NCBI Taxonomy" id="2607653"/>
    <lineage>
        <taxon>Bacteria</taxon>
        <taxon>Pseudomonadati</taxon>
        <taxon>Bacteroidota</taxon>
        <taxon>Chitinophagia</taxon>
        <taxon>Chitinophagales</taxon>
        <taxon>Chitinophagaceae</taxon>
        <taxon>Chitinophaga</taxon>
    </lineage>
</organism>
<reference evidence="1 2" key="1">
    <citation type="submission" date="2019-09" db="EMBL/GenBank/DDBJ databases">
        <title>Chitinophaga ginsengihumi sp. nov., isolated from soil of ginseng rhizosphere.</title>
        <authorList>
            <person name="Lee J."/>
        </authorList>
    </citation>
    <scope>NUCLEOTIDE SEQUENCE [LARGE SCALE GENOMIC DNA]</scope>
    <source>
        <strain evidence="1 2">BN140078</strain>
    </source>
</reference>
<protein>
    <submittedName>
        <fullName evidence="1">Uncharacterized protein</fullName>
    </submittedName>
</protein>
<comment type="caution">
    <text evidence="1">The sequence shown here is derived from an EMBL/GenBank/DDBJ whole genome shotgun (WGS) entry which is preliminary data.</text>
</comment>
<reference evidence="1 2" key="2">
    <citation type="submission" date="2019-09" db="EMBL/GenBank/DDBJ databases">
        <authorList>
            <person name="Jin C."/>
        </authorList>
    </citation>
    <scope>NUCLEOTIDE SEQUENCE [LARGE SCALE GENOMIC DNA]</scope>
    <source>
        <strain evidence="1 2">BN140078</strain>
    </source>
</reference>
<evidence type="ECO:0000313" key="1">
    <source>
        <dbReference type="EMBL" id="KAA2238506.1"/>
    </source>
</evidence>
<evidence type="ECO:0000313" key="2">
    <source>
        <dbReference type="Proteomes" id="UP000324611"/>
    </source>
</evidence>
<accession>A0A5B2VJ01</accession>